<reference evidence="5 6" key="1">
    <citation type="submission" date="2018-08" db="EMBL/GenBank/DDBJ databases">
        <title>A genome reference for cultivated species of the human gut microbiota.</title>
        <authorList>
            <person name="Zou Y."/>
            <person name="Xue W."/>
            <person name="Luo G."/>
        </authorList>
    </citation>
    <scope>NUCLEOTIDE SEQUENCE [LARGE SCALE GENOMIC DNA]</scope>
    <source>
        <strain evidence="5 6">TF08-14</strain>
    </source>
</reference>
<sequence>MLHGEARPLVLVVSDSLGDTAFAVLRAALAQFKHGSCEVRRLAKINDVELLRAVLDESSSRSVVVLHTIVDVALRRKVEGLLDSRCIPIIDVIGPALDALSMVLGQSPSQRVGAVHQTDVRYFERIQAMEYFVAHDDGRNCNDLSDADLVLIGVSRTSKTPLSMYLAYLGYKVANIPLALGIEPPAALFDVDPARVFGLVSTVEEIAQIRSSRLGDEVSRSVAGRYADPSIIYEEQRAARALMGRIGCIVIKTDRKAIEESAAEIIGHLDYVLSQRSARERGSAK</sequence>
<dbReference type="GO" id="GO:0005524">
    <property type="term" value="F:ATP binding"/>
    <property type="evidence" value="ECO:0007669"/>
    <property type="project" value="InterPro"/>
</dbReference>
<dbReference type="NCBIfam" id="NF003742">
    <property type="entry name" value="PRK05339.1"/>
    <property type="match status" value="1"/>
</dbReference>
<dbReference type="Proteomes" id="UP000260943">
    <property type="component" value="Unassembled WGS sequence"/>
</dbReference>
<accession>A0A3E4QNZ5</accession>
<evidence type="ECO:0000256" key="2">
    <source>
        <dbReference type="ARBA" id="ARBA00022679"/>
    </source>
</evidence>
<dbReference type="AlphaFoldDB" id="A0A3E4QNZ5"/>
<gene>
    <name evidence="5" type="ORF">DXC81_09995</name>
</gene>
<keyword evidence="2" id="KW-0808">Transferase</keyword>
<name>A0A3E4QNZ5_9ACTN</name>
<protein>
    <submittedName>
        <fullName evidence="5">Kinase/pyrophosphorylase</fullName>
    </submittedName>
</protein>
<keyword evidence="3" id="KW-0547">Nucleotide-binding</keyword>
<evidence type="ECO:0000256" key="3">
    <source>
        <dbReference type="ARBA" id="ARBA00022741"/>
    </source>
</evidence>
<keyword evidence="1" id="KW-0723">Serine/threonine-protein kinase</keyword>
<evidence type="ECO:0000256" key="4">
    <source>
        <dbReference type="ARBA" id="ARBA00022777"/>
    </source>
</evidence>
<evidence type="ECO:0000313" key="5">
    <source>
        <dbReference type="EMBL" id="RGL07564.1"/>
    </source>
</evidence>
<dbReference type="GO" id="GO:0004674">
    <property type="term" value="F:protein serine/threonine kinase activity"/>
    <property type="evidence" value="ECO:0007669"/>
    <property type="project" value="UniProtKB-KW"/>
</dbReference>
<dbReference type="Pfam" id="PF03618">
    <property type="entry name" value="Kinase-PPPase"/>
    <property type="match status" value="1"/>
</dbReference>
<evidence type="ECO:0000313" key="6">
    <source>
        <dbReference type="Proteomes" id="UP000260943"/>
    </source>
</evidence>
<evidence type="ECO:0000256" key="1">
    <source>
        <dbReference type="ARBA" id="ARBA00022527"/>
    </source>
</evidence>
<comment type="caution">
    <text evidence="5">The sequence shown here is derived from an EMBL/GenBank/DDBJ whole genome shotgun (WGS) entry which is preliminary data.</text>
</comment>
<dbReference type="RefSeq" id="WP_117680256.1">
    <property type="nucleotide sequence ID" value="NZ_QSRJ01000014.1"/>
</dbReference>
<keyword evidence="4 5" id="KW-0418">Kinase</keyword>
<dbReference type="EMBL" id="QSRJ01000014">
    <property type="protein sequence ID" value="RGL07564.1"/>
    <property type="molecule type" value="Genomic_DNA"/>
</dbReference>
<proteinExistence type="predicted"/>
<dbReference type="PANTHER" id="PTHR31756">
    <property type="entry name" value="PYRUVATE, PHOSPHATE DIKINASE REGULATORY PROTEIN 1, CHLOROPLASTIC"/>
    <property type="match status" value="1"/>
</dbReference>
<dbReference type="PANTHER" id="PTHR31756:SF3">
    <property type="entry name" value="PYRUVATE, PHOSPHATE DIKINASE REGULATORY PROTEIN 1, CHLOROPLASTIC"/>
    <property type="match status" value="1"/>
</dbReference>
<dbReference type="InterPro" id="IPR005177">
    <property type="entry name" value="Kinase-pyrophosphorylase"/>
</dbReference>
<organism evidence="5 6">
    <name type="scientific">Collinsella tanakaei</name>
    <dbReference type="NCBI Taxonomy" id="626935"/>
    <lineage>
        <taxon>Bacteria</taxon>
        <taxon>Bacillati</taxon>
        <taxon>Actinomycetota</taxon>
        <taxon>Coriobacteriia</taxon>
        <taxon>Coriobacteriales</taxon>
        <taxon>Coriobacteriaceae</taxon>
        <taxon>Collinsella</taxon>
    </lineage>
</organism>